<feature type="domain" description="Sushi" evidence="7">
    <location>
        <begin position="643"/>
        <end position="700"/>
    </location>
</feature>
<evidence type="ECO:0000256" key="4">
    <source>
        <dbReference type="PROSITE-ProRule" id="PRU00302"/>
    </source>
</evidence>
<accession>A0ABY7DJZ4</accession>
<dbReference type="Proteomes" id="UP001164746">
    <property type="component" value="Chromosome 3"/>
</dbReference>
<feature type="disulfide bond" evidence="4">
    <location>
        <begin position="725"/>
        <end position="752"/>
    </location>
</feature>
<keyword evidence="5" id="KW-0175">Coiled coil</keyword>
<evidence type="ECO:0000256" key="1">
    <source>
        <dbReference type="ARBA" id="ARBA00022729"/>
    </source>
</evidence>
<keyword evidence="9" id="KW-1185">Reference proteome</keyword>
<evidence type="ECO:0000256" key="2">
    <source>
        <dbReference type="ARBA" id="ARBA00022737"/>
    </source>
</evidence>
<gene>
    <name evidence="8" type="ORF">MAR_022410</name>
</gene>
<feature type="disulfide bond" evidence="4">
    <location>
        <begin position="323"/>
        <end position="350"/>
    </location>
</feature>
<evidence type="ECO:0000313" key="8">
    <source>
        <dbReference type="EMBL" id="WAQ98037.1"/>
    </source>
</evidence>
<feature type="domain" description="Sushi" evidence="7">
    <location>
        <begin position="585"/>
        <end position="642"/>
    </location>
</feature>
<dbReference type="PROSITE" id="PS50923">
    <property type="entry name" value="SUSHI"/>
    <property type="match status" value="14"/>
</dbReference>
<dbReference type="InterPro" id="IPR000998">
    <property type="entry name" value="MAM_dom"/>
</dbReference>
<dbReference type="SUPFAM" id="SSF57535">
    <property type="entry name" value="Complement control module/SCR domain"/>
    <property type="match status" value="15"/>
</dbReference>
<feature type="disulfide bond" evidence="4">
    <location>
        <begin position="895"/>
        <end position="922"/>
    </location>
</feature>
<evidence type="ECO:0000259" key="7">
    <source>
        <dbReference type="PROSITE" id="PS50923"/>
    </source>
</evidence>
<feature type="domain" description="Sushi" evidence="7">
    <location>
        <begin position="179"/>
        <end position="236"/>
    </location>
</feature>
<organism evidence="8 9">
    <name type="scientific">Mya arenaria</name>
    <name type="common">Soft-shell clam</name>
    <dbReference type="NCBI Taxonomy" id="6604"/>
    <lineage>
        <taxon>Eukaryota</taxon>
        <taxon>Metazoa</taxon>
        <taxon>Spiralia</taxon>
        <taxon>Lophotrochozoa</taxon>
        <taxon>Mollusca</taxon>
        <taxon>Bivalvia</taxon>
        <taxon>Autobranchia</taxon>
        <taxon>Heteroconchia</taxon>
        <taxon>Euheterodonta</taxon>
        <taxon>Imparidentia</taxon>
        <taxon>Neoheterodontei</taxon>
        <taxon>Myida</taxon>
        <taxon>Myoidea</taxon>
        <taxon>Myidae</taxon>
        <taxon>Mya</taxon>
    </lineage>
</organism>
<dbReference type="CDD" id="cd00033">
    <property type="entry name" value="CCP"/>
    <property type="match status" value="14"/>
</dbReference>
<sequence length="1265" mass="135967">MGKTEFYPGPNRAVPLMNTGLDDDYYALLRSSKSSSNVNYTMYSPVIPKGEYIVTFAFSFPASESSLNLETRTVSGISMGVWKDSERIRNWRLKSLRINMTSNFTVIFRSEDVRFGFVALDDIQFCEACPPLSIYNGTVNFTSCNTINVFCDDGFISNGKNTAVCRRGQWDHMLGCDIKDCKTVPVVNNGHSTSTSTTYQSVATYACNPGYNLSGNNTIQCMSSGYWSLGHTTCNPVDCHTAPPLTHGQVTSHATMFPSSTTYTCDTGYSLSGNSTVQCLSSGHWSSMRASCKPVDCHTAPTLNHGQVTSHATTFPSSTTYACDPGYSLSGNSTIQCLSSGHWSPVRASCKPVDCHTAPSLTHGQVTSHATTFPSSTTYACDPGYSLSGNSTIQCLSSGHWSSMRASCNPVDCRTAPTLNHGQVTSRATTFPSSTTYTCDPGYSLSGNSTTQCLSSGHWSSMRASCNPVDCHTAPTLNHGQVTSHATTFPSSITYTCDPGYILSGNSTIQCLSSGHWSSMRASCNPVDCHAAPNLNHGRVTLHATTFPTSTAYTCDPGYSLSGNSTIQCLSSGHWSPVRASCNPVDCNAPSTIDHGNVTMQKTTYHFVASYTCEPGYNITGNRTIQCMSNGNWSHTQATCKPVDCNAPSAIDNGNVTAQKTTYQAVASYTCDPGYNITGNRTIQCMSNGKWSRTQATCKPVAPTPTHGNVTSNATTFPSSTTYTCDPGYSLSGNRTIQCMSSGHWSSMRASCNPVDCNAPSAIENGNVTAQKTTYQAVASYTCDPGYNITGNRTIQCMSNGKWSRTQATCKPVAPTPTDGHVTSNATTFPNSTTYTCDPGHSLSGNRTIQCMSSGHWSSMRASCKPVDCNAPSAIANGNVTAQKTTYQAVASYTCDPGYNMVGNITIQCMSNGKWSHTQATCKSGDCKTVPAITNGQGTSTSTTYQSVATYTCSPGYTLGGNKTIQCLSSGQWSQGHTSCSPVDCHAVPTLTHGHVASHATTFPSSTTYTCDPGDTSDSSDKYNYTIDDMTDTMAGAGAQLDPSITAMITKAVQDSLLSSIEPMVNSIVSGVTSGLNTKINQLVDENTKLKQRISNLESKADASEQCSRRNNLRISGLREEMGESTDQIVMALCRDIGADITIEEIDRSHRAGRVVHDAPPRSILVKFATYRARQIFYLRKTKLKEAGHKRVFVNEDLTRPRSNLLFHARSLVKAGRIEGAWSSDGTVLVRVKQNSSFITKRIDCIDDLSQYKSYADIARSPAPV</sequence>
<comment type="caution">
    <text evidence="4">Lacks conserved residue(s) required for the propagation of feature annotation.</text>
</comment>
<evidence type="ECO:0000313" key="9">
    <source>
        <dbReference type="Proteomes" id="UP001164746"/>
    </source>
</evidence>
<feature type="domain" description="Sushi" evidence="7">
    <location>
        <begin position="411"/>
        <end position="468"/>
    </location>
</feature>
<feature type="disulfide bond" evidence="4">
    <location>
        <begin position="671"/>
        <end position="698"/>
    </location>
</feature>
<feature type="disulfide bond" evidence="4">
    <location>
        <begin position="613"/>
        <end position="640"/>
    </location>
</feature>
<evidence type="ECO:0000256" key="5">
    <source>
        <dbReference type="SAM" id="Coils"/>
    </source>
</evidence>
<reference evidence="8" key="1">
    <citation type="submission" date="2022-11" db="EMBL/GenBank/DDBJ databases">
        <title>Centuries of genome instability and evolution in soft-shell clam transmissible cancer (bioRxiv).</title>
        <authorList>
            <person name="Hart S.F.M."/>
            <person name="Yonemitsu M.A."/>
            <person name="Giersch R.M."/>
            <person name="Beal B.F."/>
            <person name="Arriagada G."/>
            <person name="Davis B.W."/>
            <person name="Ostrander E.A."/>
            <person name="Goff S.P."/>
            <person name="Metzger M.J."/>
        </authorList>
    </citation>
    <scope>NUCLEOTIDE SEQUENCE</scope>
    <source>
        <strain evidence="8">MELC-2E11</strain>
        <tissue evidence="8">Siphon/mantle</tissue>
    </source>
</reference>
<feature type="disulfide bond" evidence="4">
    <location>
        <begin position="497"/>
        <end position="524"/>
    </location>
</feature>
<keyword evidence="4" id="KW-0768">Sushi</keyword>
<feature type="domain" description="Sushi" evidence="7">
    <location>
        <begin position="295"/>
        <end position="352"/>
    </location>
</feature>
<feature type="disulfide bond" evidence="4">
    <location>
        <begin position="265"/>
        <end position="292"/>
    </location>
</feature>
<feature type="disulfide bond" evidence="4">
    <location>
        <begin position="207"/>
        <end position="234"/>
    </location>
</feature>
<dbReference type="Pfam" id="PF00084">
    <property type="entry name" value="Sushi"/>
    <property type="match status" value="14"/>
</dbReference>
<feature type="domain" description="Sushi" evidence="7">
    <location>
        <begin position="702"/>
        <end position="754"/>
    </location>
</feature>
<dbReference type="Gene3D" id="2.10.70.10">
    <property type="entry name" value="Complement Module, domain 1"/>
    <property type="match status" value="14"/>
</dbReference>
<evidence type="ECO:0000259" key="6">
    <source>
        <dbReference type="PROSITE" id="PS50060"/>
    </source>
</evidence>
<dbReference type="EMBL" id="CP111014">
    <property type="protein sequence ID" value="WAQ98037.1"/>
    <property type="molecule type" value="Genomic_DNA"/>
</dbReference>
<feature type="disulfide bond" evidence="4">
    <location>
        <begin position="381"/>
        <end position="408"/>
    </location>
</feature>
<dbReference type="Gene3D" id="3.30.70.1820">
    <property type="entry name" value="L1 transposable element, RRM domain"/>
    <property type="match status" value="1"/>
</dbReference>
<protein>
    <submittedName>
        <fullName evidence="8">SVEP1-like protein</fullName>
    </submittedName>
</protein>
<dbReference type="PANTHER" id="PTHR45656">
    <property type="entry name" value="PROTEIN CBR-CLEC-78"/>
    <property type="match status" value="1"/>
</dbReference>
<feature type="domain" description="Sushi" evidence="7">
    <location>
        <begin position="237"/>
        <end position="294"/>
    </location>
</feature>
<dbReference type="InterPro" id="IPR035976">
    <property type="entry name" value="Sushi/SCR/CCP_sf"/>
</dbReference>
<feature type="domain" description="Sushi" evidence="7">
    <location>
        <begin position="925"/>
        <end position="982"/>
    </location>
</feature>
<keyword evidence="2" id="KW-0677">Repeat</keyword>
<proteinExistence type="predicted"/>
<feature type="coiled-coil region" evidence="5">
    <location>
        <begin position="1080"/>
        <end position="1107"/>
    </location>
</feature>
<feature type="disulfide bond" evidence="4">
    <location>
        <begin position="439"/>
        <end position="466"/>
    </location>
</feature>
<feature type="domain" description="Sushi" evidence="7">
    <location>
        <begin position="814"/>
        <end position="866"/>
    </location>
</feature>
<dbReference type="SMART" id="SM00032">
    <property type="entry name" value="CCP"/>
    <property type="match status" value="15"/>
</dbReference>
<feature type="domain" description="Sushi" evidence="7">
    <location>
        <begin position="469"/>
        <end position="526"/>
    </location>
</feature>
<feature type="domain" description="Sushi" evidence="7">
    <location>
        <begin position="527"/>
        <end position="584"/>
    </location>
</feature>
<feature type="disulfide bond" evidence="4">
    <location>
        <begin position="555"/>
        <end position="582"/>
    </location>
</feature>
<evidence type="ECO:0000256" key="3">
    <source>
        <dbReference type="ARBA" id="ARBA00023157"/>
    </source>
</evidence>
<name>A0ABY7DJZ4_MYAAR</name>
<dbReference type="PROSITE" id="PS50060">
    <property type="entry name" value="MAM_2"/>
    <property type="match status" value="1"/>
</dbReference>
<feature type="disulfide bond" evidence="4">
    <location>
        <begin position="953"/>
        <end position="980"/>
    </location>
</feature>
<dbReference type="PANTHER" id="PTHR45656:SF4">
    <property type="entry name" value="PROTEIN CBR-CLEC-78"/>
    <property type="match status" value="1"/>
</dbReference>
<feature type="domain" description="Sushi" evidence="7">
    <location>
        <begin position="867"/>
        <end position="924"/>
    </location>
</feature>
<dbReference type="InterPro" id="IPR051277">
    <property type="entry name" value="SEZ6_CSMD_C4BPB_Regulators"/>
</dbReference>
<keyword evidence="3 4" id="KW-1015">Disulfide bond</keyword>
<feature type="disulfide bond" evidence="4">
    <location>
        <begin position="783"/>
        <end position="810"/>
    </location>
</feature>
<dbReference type="InterPro" id="IPR000436">
    <property type="entry name" value="Sushi_SCR_CCP_dom"/>
</dbReference>
<feature type="domain" description="Sushi" evidence="7">
    <location>
        <begin position="755"/>
        <end position="812"/>
    </location>
</feature>
<feature type="domain" description="Sushi" evidence="7">
    <location>
        <begin position="353"/>
        <end position="410"/>
    </location>
</feature>
<keyword evidence="1" id="KW-0732">Signal</keyword>
<feature type="disulfide bond" evidence="4">
    <location>
        <begin position="837"/>
        <end position="864"/>
    </location>
</feature>
<feature type="domain" description="MAM" evidence="6">
    <location>
        <begin position="90"/>
        <end position="131"/>
    </location>
</feature>